<comment type="caution">
    <text evidence="2">The sequence shown here is derived from an EMBL/GenBank/DDBJ whole genome shotgun (WGS) entry which is preliminary data.</text>
</comment>
<accession>A0AAV4LTM0</accession>
<reference evidence="2 3" key="1">
    <citation type="submission" date="2021-06" db="EMBL/GenBank/DDBJ databases">
        <title>Genome sequence of Babesia caballi.</title>
        <authorList>
            <person name="Yamagishi J."/>
            <person name="Kidaka T."/>
            <person name="Ochi A."/>
        </authorList>
    </citation>
    <scope>NUCLEOTIDE SEQUENCE [LARGE SCALE GENOMIC DNA]</scope>
    <source>
        <strain evidence="2">USDA-D6B2</strain>
    </source>
</reference>
<feature type="region of interest" description="Disordered" evidence="1">
    <location>
        <begin position="20"/>
        <end position="168"/>
    </location>
</feature>
<evidence type="ECO:0000256" key="1">
    <source>
        <dbReference type="SAM" id="MobiDB-lite"/>
    </source>
</evidence>
<dbReference type="EMBL" id="BPLF01000002">
    <property type="protein sequence ID" value="GIX62426.1"/>
    <property type="molecule type" value="Genomic_DNA"/>
</dbReference>
<evidence type="ECO:0000313" key="2">
    <source>
        <dbReference type="EMBL" id="GIX62426.1"/>
    </source>
</evidence>
<protein>
    <submittedName>
        <fullName evidence="2">Carbamoyl-phosphate synthase large subunit</fullName>
    </submittedName>
</protein>
<evidence type="ECO:0000313" key="3">
    <source>
        <dbReference type="Proteomes" id="UP001497744"/>
    </source>
</evidence>
<feature type="compositionally biased region" description="Polar residues" evidence="1">
    <location>
        <begin position="112"/>
        <end position="123"/>
    </location>
</feature>
<feature type="compositionally biased region" description="Polar residues" evidence="1">
    <location>
        <begin position="68"/>
        <end position="77"/>
    </location>
</feature>
<name>A0AAV4LTM0_BABCB</name>
<dbReference type="GeneID" id="94193907"/>
<dbReference type="RefSeq" id="XP_067714495.1">
    <property type="nucleotide sequence ID" value="XM_067858394.1"/>
</dbReference>
<dbReference type="Proteomes" id="UP001497744">
    <property type="component" value="Unassembled WGS sequence"/>
</dbReference>
<keyword evidence="3" id="KW-1185">Reference proteome</keyword>
<gene>
    <name evidence="2" type="ORF">BcabD6B2_18610</name>
</gene>
<proteinExistence type="predicted"/>
<dbReference type="AlphaFoldDB" id="A0AAV4LTM0"/>
<organism evidence="2 3">
    <name type="scientific">Babesia caballi</name>
    <dbReference type="NCBI Taxonomy" id="5871"/>
    <lineage>
        <taxon>Eukaryota</taxon>
        <taxon>Sar</taxon>
        <taxon>Alveolata</taxon>
        <taxon>Apicomplexa</taxon>
        <taxon>Aconoidasida</taxon>
        <taxon>Piroplasmida</taxon>
        <taxon>Babesiidae</taxon>
        <taxon>Babesia</taxon>
    </lineage>
</organism>
<sequence>MSVNPETDRDLSSWAAAHVRGDGSAALPEDVASVATNEPDSCPPTDDEDCPHSETATDLEPTVPASVPSLSEQATPTRTRKVHRVVSHSCGAPTDGVAGELSPPTEFEFDSAVQQTEQQQPLGDSNDDGSNYDMDLVHQSDASSEYGYEEFDIGTPPRYAPPESSSSFQYYTEPDEAVAASTGTPTPGSVTLPKRRSAIGKQLNKAKHGMKLLARKPYETAVKFTRFCTKRMS</sequence>